<keyword evidence="3" id="KW-1185">Reference proteome</keyword>
<reference evidence="2 3" key="1">
    <citation type="submission" date="2018-07" db="EMBL/GenBank/DDBJ databases">
        <title>Chitinophaga K2CV101002-2 sp. nov., isolated from a monsoon evergreen broad-leaved forest soil.</title>
        <authorList>
            <person name="Lv Y."/>
        </authorList>
    </citation>
    <scope>NUCLEOTIDE SEQUENCE [LARGE SCALE GENOMIC DNA]</scope>
    <source>
        <strain evidence="2 3">GDMCC 1.1288</strain>
    </source>
</reference>
<sequence length="269" mass="29841">MKIFIPLSLITLFCSCNLLAKKTDTSLAKDSVSRGNYPVAAAYATEAEYTNPTIFPIDSSYGKMIRVGNYHSDEVEEGDTALTYVGLFRSATDYYFKTAPVFINHAKDAIVDEDDEITGWEVKTTPTQDSSIFLIANMQQLDGQRFNALNLSKTQILPGDSLELFLEGKRYLLYATGNRVGDSYENYKLFLSAQRNGKAVVELLAEILSFDDQMVSIILAGDLDGDKELDLLIDTSYHYNLEAPTLYLSKPAAEGHLLKVVARHNSVGC</sequence>
<dbReference type="RefSeq" id="WP_116977632.1">
    <property type="nucleotide sequence ID" value="NZ_QPMM01000011.1"/>
</dbReference>
<keyword evidence="1" id="KW-0732">Signal</keyword>
<comment type="caution">
    <text evidence="2">The sequence shown here is derived from an EMBL/GenBank/DDBJ whole genome shotgun (WGS) entry which is preliminary data.</text>
</comment>
<accession>A0A3E1Y5P5</accession>
<dbReference type="Proteomes" id="UP000260644">
    <property type="component" value="Unassembled WGS sequence"/>
</dbReference>
<evidence type="ECO:0000256" key="1">
    <source>
        <dbReference type="SAM" id="SignalP"/>
    </source>
</evidence>
<protein>
    <recommendedName>
        <fullName evidence="4">VCBS repeat-containing protein</fullName>
    </recommendedName>
</protein>
<gene>
    <name evidence="2" type="ORF">DVR12_20330</name>
</gene>
<feature type="chain" id="PRO_5017664124" description="VCBS repeat-containing protein" evidence="1">
    <location>
        <begin position="21"/>
        <end position="269"/>
    </location>
</feature>
<evidence type="ECO:0000313" key="3">
    <source>
        <dbReference type="Proteomes" id="UP000260644"/>
    </source>
</evidence>
<evidence type="ECO:0008006" key="4">
    <source>
        <dbReference type="Google" id="ProtNLM"/>
    </source>
</evidence>
<proteinExistence type="predicted"/>
<organism evidence="2 3">
    <name type="scientific">Chitinophaga silvatica</name>
    <dbReference type="NCBI Taxonomy" id="2282649"/>
    <lineage>
        <taxon>Bacteria</taxon>
        <taxon>Pseudomonadati</taxon>
        <taxon>Bacteroidota</taxon>
        <taxon>Chitinophagia</taxon>
        <taxon>Chitinophagales</taxon>
        <taxon>Chitinophagaceae</taxon>
        <taxon>Chitinophaga</taxon>
    </lineage>
</organism>
<dbReference type="OrthoDB" id="1091452at2"/>
<name>A0A3E1Y5P5_9BACT</name>
<dbReference type="AlphaFoldDB" id="A0A3E1Y5P5"/>
<feature type="signal peptide" evidence="1">
    <location>
        <begin position="1"/>
        <end position="20"/>
    </location>
</feature>
<evidence type="ECO:0000313" key="2">
    <source>
        <dbReference type="EMBL" id="RFS20070.1"/>
    </source>
</evidence>
<dbReference type="EMBL" id="QPMM01000011">
    <property type="protein sequence ID" value="RFS20070.1"/>
    <property type="molecule type" value="Genomic_DNA"/>
</dbReference>
<dbReference type="PROSITE" id="PS51257">
    <property type="entry name" value="PROKAR_LIPOPROTEIN"/>
    <property type="match status" value="1"/>
</dbReference>